<dbReference type="PANTHER" id="PTHR47331">
    <property type="entry name" value="PHD-TYPE DOMAIN-CONTAINING PROTEIN"/>
    <property type="match status" value="1"/>
</dbReference>
<name>A0A9Q1HCC4_HOLLE</name>
<dbReference type="SUPFAM" id="SSF56672">
    <property type="entry name" value="DNA/RNA polymerases"/>
    <property type="match status" value="1"/>
</dbReference>
<dbReference type="PANTHER" id="PTHR47331:SF1">
    <property type="entry name" value="GAG-LIKE PROTEIN"/>
    <property type="match status" value="1"/>
</dbReference>
<dbReference type="InterPro" id="IPR001878">
    <property type="entry name" value="Znf_CCHC"/>
</dbReference>
<dbReference type="Pfam" id="PF17921">
    <property type="entry name" value="Integrase_H2C2"/>
    <property type="match status" value="1"/>
</dbReference>
<feature type="compositionally biased region" description="Low complexity" evidence="1">
    <location>
        <begin position="121"/>
        <end position="143"/>
    </location>
</feature>
<dbReference type="GO" id="GO:0003676">
    <property type="term" value="F:nucleic acid binding"/>
    <property type="evidence" value="ECO:0007669"/>
    <property type="project" value="InterPro"/>
</dbReference>
<dbReference type="Gene3D" id="4.10.60.10">
    <property type="entry name" value="Zinc finger, CCHC-type"/>
    <property type="match status" value="1"/>
</dbReference>
<dbReference type="InterPro" id="IPR040676">
    <property type="entry name" value="DUF5641"/>
</dbReference>
<dbReference type="EMBL" id="JAIZAY010000006">
    <property type="protein sequence ID" value="KAJ8040844.1"/>
    <property type="molecule type" value="Genomic_DNA"/>
</dbReference>
<feature type="region of interest" description="Disordered" evidence="1">
    <location>
        <begin position="115"/>
        <end position="147"/>
    </location>
</feature>
<reference evidence="3" key="1">
    <citation type="submission" date="2021-10" db="EMBL/GenBank/DDBJ databases">
        <title>Tropical sea cucumber genome reveals ecological adaptation and Cuvierian tubules defense mechanism.</title>
        <authorList>
            <person name="Chen T."/>
        </authorList>
    </citation>
    <scope>NUCLEOTIDE SEQUENCE</scope>
    <source>
        <strain evidence="3">Nanhai2018</strain>
        <tissue evidence="3">Muscle</tissue>
    </source>
</reference>
<gene>
    <name evidence="3" type="ORF">HOLleu_15261</name>
</gene>
<dbReference type="Gene3D" id="1.10.340.70">
    <property type="match status" value="1"/>
</dbReference>
<comment type="caution">
    <text evidence="3">The sequence shown here is derived from an EMBL/GenBank/DDBJ whole genome shotgun (WGS) entry which is preliminary data.</text>
</comment>
<dbReference type="InterPro" id="IPR012337">
    <property type="entry name" value="RNaseH-like_sf"/>
</dbReference>
<feature type="compositionally biased region" description="Acidic residues" evidence="1">
    <location>
        <begin position="206"/>
        <end position="225"/>
    </location>
</feature>
<evidence type="ECO:0000313" key="3">
    <source>
        <dbReference type="EMBL" id="KAJ8040844.1"/>
    </source>
</evidence>
<dbReference type="InterPro" id="IPR005312">
    <property type="entry name" value="DUF1759"/>
</dbReference>
<proteinExistence type="predicted"/>
<dbReference type="PROSITE" id="PS50994">
    <property type="entry name" value="INTEGRASE"/>
    <property type="match status" value="1"/>
</dbReference>
<dbReference type="InterPro" id="IPR036397">
    <property type="entry name" value="RNaseH_sf"/>
</dbReference>
<organism evidence="3 4">
    <name type="scientific">Holothuria leucospilota</name>
    <name type="common">Black long sea cucumber</name>
    <name type="synonym">Mertensiothuria leucospilota</name>
    <dbReference type="NCBI Taxonomy" id="206669"/>
    <lineage>
        <taxon>Eukaryota</taxon>
        <taxon>Metazoa</taxon>
        <taxon>Echinodermata</taxon>
        <taxon>Eleutherozoa</taxon>
        <taxon>Echinozoa</taxon>
        <taxon>Holothuroidea</taxon>
        <taxon>Aspidochirotacea</taxon>
        <taxon>Aspidochirotida</taxon>
        <taxon>Holothuriidae</taxon>
        <taxon>Holothuria</taxon>
    </lineage>
</organism>
<feature type="region of interest" description="Disordered" evidence="1">
    <location>
        <begin position="206"/>
        <end position="256"/>
    </location>
</feature>
<dbReference type="InterPro" id="IPR001584">
    <property type="entry name" value="Integrase_cat-core"/>
</dbReference>
<dbReference type="InterPro" id="IPR043502">
    <property type="entry name" value="DNA/RNA_pol_sf"/>
</dbReference>
<dbReference type="GO" id="GO:0008270">
    <property type="term" value="F:zinc ion binding"/>
    <property type="evidence" value="ECO:0007669"/>
    <property type="project" value="InterPro"/>
</dbReference>
<dbReference type="InterPro" id="IPR041588">
    <property type="entry name" value="Integrase_H2C2"/>
</dbReference>
<dbReference type="Pfam" id="PF05380">
    <property type="entry name" value="Peptidase_A17"/>
    <property type="match status" value="1"/>
</dbReference>
<dbReference type="CDD" id="cd01644">
    <property type="entry name" value="RT_pepA17"/>
    <property type="match status" value="1"/>
</dbReference>
<dbReference type="SMART" id="SM00343">
    <property type="entry name" value="ZnF_C2HC"/>
    <property type="match status" value="2"/>
</dbReference>
<dbReference type="GO" id="GO:0015074">
    <property type="term" value="P:DNA integration"/>
    <property type="evidence" value="ECO:0007669"/>
    <property type="project" value="InterPro"/>
</dbReference>
<evidence type="ECO:0000313" key="4">
    <source>
        <dbReference type="Proteomes" id="UP001152320"/>
    </source>
</evidence>
<dbReference type="Gene3D" id="3.30.420.10">
    <property type="entry name" value="Ribonuclease H-like superfamily/Ribonuclease H"/>
    <property type="match status" value="1"/>
</dbReference>
<feature type="compositionally biased region" description="Basic and acidic residues" evidence="1">
    <location>
        <begin position="233"/>
        <end position="256"/>
    </location>
</feature>
<dbReference type="Pfam" id="PF18701">
    <property type="entry name" value="DUF5641"/>
    <property type="match status" value="1"/>
</dbReference>
<dbReference type="OrthoDB" id="10054042at2759"/>
<dbReference type="Pfam" id="PF03564">
    <property type="entry name" value="DUF1759"/>
    <property type="match status" value="1"/>
</dbReference>
<dbReference type="Proteomes" id="UP001152320">
    <property type="component" value="Chromosome 6"/>
</dbReference>
<keyword evidence="4" id="KW-1185">Reference proteome</keyword>
<evidence type="ECO:0000256" key="1">
    <source>
        <dbReference type="SAM" id="MobiDB-lite"/>
    </source>
</evidence>
<evidence type="ECO:0000259" key="2">
    <source>
        <dbReference type="PROSITE" id="PS50994"/>
    </source>
</evidence>
<feature type="domain" description="Integrase catalytic" evidence="2">
    <location>
        <begin position="1573"/>
        <end position="1761"/>
    </location>
</feature>
<protein>
    <recommendedName>
        <fullName evidence="2">Integrase catalytic domain-containing protein</fullName>
    </recommendedName>
</protein>
<dbReference type="InterPro" id="IPR008042">
    <property type="entry name" value="Retrotrans_Pao"/>
</dbReference>
<sequence length="1878" mass="212616">MSTQAREKVLTEKGLEYTKEVKLKALQGAWKSLKSSSEEMRSLISENPTVERAKEKYGVWMGMYENFRACNDEYCELLDEGGKVLHVDNFYDEKDTYLINVKSKVEVWFASKSGESKARPGSQAGSQAGSKAGSKSSIGSKASSLKEAERAKEEELLQRTKWLKEKQALEMKLKQLELEMAHQAESHEMEKLLAESRGRSQVLGEIEMDEDSQEENSQCLDDEEHEVTSISSKKSDRELLNKGDAEPKKSEQHDDEKLGEVLKELQKPKLEIKKFSGDCMGFNKFMRQFKSRIEGLCSNDERIAYLEQYTTGEAHQIVVGFSYLDAAVGYPAAIKELKRRYGDPEVIANSYVKKVFSWPPIRAEDPKALDEFAVFLKECEAATKCVGGLGVLEFSENLKHILQKLPFYMHDRWRNIVQRLRGKGKRIGFSDLVEFIQTEAIKLNDPVYGRKNLVPDKRGRHDHGKAKVAAVTNTNVADKSLRCWNCGESHFFANCPKLEGMTLSERRDKVKGLKLCFKCLKKGHLSTACQSTSDGCEICKRNHHTLLHDFTRGQQLTSNTQASSSADQSVCANAASSSRCTMPIIPVRVSRGATSVECYAFLDPGSNESFCTDDLAQTLEVSGRKTLLKMKTMGVPCSVSTRIISGLKIEAVRGNGVKVDLPPVFTKSSLPVDEWHIPTERDVEGWEHLKTLELPRLDDVHKIDLLIGNNVPAAYAPTEVKTGPLGSPFATKTPLGWVAWGVRRSGHGIISSNFTQVDRNLELETLVRQSLNYDFPEKVVDDKREWSWEDKQFMKIMDSSCQMVGGHFQVNLPLRDQHVKLPNNKQMAMKRLTNLRNKIEKQPKFGADYAAFMEDVITKGYAEMVPEAQPDDGKEWYVPHHGVYHPMKPEKIRVVFDCAARYGGMSLNDKLLSGPNLMNSLQGVLMRFREHPVAFSSDIECMFYQVKVPEDQRDLLRFLWWPKGDITGEPQSYRMTVHLFGAVSSPACAIYSLRKTGTDNLCGVSMEAVNTLLNNFYMDDGLKSVESVPDAIKLVRELKTLCKRGGFNLTKWSSNQREVLQEIPMEDRAKGLRDLDLDSSQLPTERTLGVLWDAERDVFQFKSQISDTAATRRMMLSVIGSIYDPLGFIAPLLIPAKSILQEMCRLSVGWDDKPEDEVLRRWELWKTNIEDLKCVKIPRCYVPADFGKITSTELHAFADASEVGYGCVIYLRQISADGEINCSFVFAKARVNPLKRITIPRLELTAATLAVRMSVIVQRELDVKVDRVIYWTDSTAVLRYISNDKARFHTFVANRIQVIREASSASQWHYVETKMNPADLASRGVKTAKIFNDSIWLWGPKFLWETESEWPRQIVSFSMEMNDPEVKVSCAALGMDEPTITDVLVARISSWWVLRRVMAWVILAKKKFLTLIDKKEGVGGICGLTPKMLEESEITIVRDVQRKAYPEEFDALSKGNIVTRKSPLFKLAPLLTTKGVIRVGGRLSKADLPYDTRHPLVLPKSSQVTVMIVRDAHSAVGHLGRNSILARLREKFWIHGGSQLAKAVARSCVLCRCYQAKPCEQLMADLPANRVEAELSPFTHCGMDYFGPLMVRRGRSDVKRYGVIFTCLSSRAVHLEVAQSLETDACINAVRRFMARRGPVKSIKSDNGTNLVGAEKELRQMLEKVDQTRMIDTFCSGGIEWSFNPPAGSHFGGVWERMIRTTRKILYSLMKEQPRTLDDDLLSTLLCEVENILNNRPLTTTSPDPDDLTPLTPNMLVNPQAKMLAPPGEFEQRDVYARKRWRRAQYLVDVFWSRWRKEYVVTLQQRDKWQRQRRNVQVGDVVLIVDKSVPRNTWPMGVVETTFKDTKGDVRSCQVRTKTSILERPVAKLCILIEAQAC</sequence>
<dbReference type="SUPFAM" id="SSF53098">
    <property type="entry name" value="Ribonuclease H-like"/>
    <property type="match status" value="1"/>
</dbReference>
<accession>A0A9Q1HCC4</accession>